<comment type="pathway">
    <text evidence="2">Cell wall biogenesis; peptidoglycan biosynthesis.</text>
</comment>
<dbReference type="InterPro" id="IPR036615">
    <property type="entry name" value="Mur_ligase_C_dom_sf"/>
</dbReference>
<dbReference type="NCBIfam" id="TIGR01087">
    <property type="entry name" value="murD"/>
    <property type="match status" value="1"/>
</dbReference>
<feature type="domain" description="Mur ligase central" evidence="8">
    <location>
        <begin position="3"/>
        <end position="111"/>
    </location>
</feature>
<evidence type="ECO:0000256" key="2">
    <source>
        <dbReference type="ARBA" id="ARBA00004752"/>
    </source>
</evidence>
<evidence type="ECO:0000313" key="9">
    <source>
        <dbReference type="EMBL" id="CAB4579778.1"/>
    </source>
</evidence>
<dbReference type="InterPro" id="IPR005762">
    <property type="entry name" value="MurD"/>
</dbReference>
<protein>
    <submittedName>
        <fullName evidence="9">Unannotated protein</fullName>
    </submittedName>
</protein>
<dbReference type="InterPro" id="IPR013221">
    <property type="entry name" value="Mur_ligase_cen"/>
</dbReference>
<evidence type="ECO:0000256" key="4">
    <source>
        <dbReference type="ARBA" id="ARBA00022598"/>
    </source>
</evidence>
<dbReference type="EMBL" id="CAEZTW010000045">
    <property type="protein sequence ID" value="CAB4579778.1"/>
    <property type="molecule type" value="Genomic_DNA"/>
</dbReference>
<dbReference type="Gene3D" id="3.40.1190.10">
    <property type="entry name" value="Mur-like, catalytic domain"/>
    <property type="match status" value="1"/>
</dbReference>
<keyword evidence="6" id="KW-0067">ATP-binding</keyword>
<dbReference type="Gene3D" id="3.90.190.20">
    <property type="entry name" value="Mur ligase, C-terminal domain"/>
    <property type="match status" value="1"/>
</dbReference>
<dbReference type="Pfam" id="PF02875">
    <property type="entry name" value="Mur_ligase_C"/>
    <property type="match status" value="1"/>
</dbReference>
<dbReference type="InterPro" id="IPR036565">
    <property type="entry name" value="Mur-like_cat_sf"/>
</dbReference>
<evidence type="ECO:0000256" key="1">
    <source>
        <dbReference type="ARBA" id="ARBA00004496"/>
    </source>
</evidence>
<evidence type="ECO:0000256" key="5">
    <source>
        <dbReference type="ARBA" id="ARBA00022741"/>
    </source>
</evidence>
<proteinExistence type="predicted"/>
<dbReference type="SUPFAM" id="SSF53623">
    <property type="entry name" value="MurD-like peptide ligases, catalytic domain"/>
    <property type="match status" value="1"/>
</dbReference>
<name>A0A6J6F4N4_9ZZZZ</name>
<dbReference type="SUPFAM" id="SSF53244">
    <property type="entry name" value="MurD-like peptide ligases, peptide-binding domain"/>
    <property type="match status" value="1"/>
</dbReference>
<evidence type="ECO:0000259" key="8">
    <source>
        <dbReference type="Pfam" id="PF08245"/>
    </source>
</evidence>
<dbReference type="GO" id="GO:0008764">
    <property type="term" value="F:UDP-N-acetylmuramoylalanine-D-glutamate ligase activity"/>
    <property type="evidence" value="ECO:0007669"/>
    <property type="project" value="UniProtKB-EC"/>
</dbReference>
<evidence type="ECO:0000256" key="3">
    <source>
        <dbReference type="ARBA" id="ARBA00022490"/>
    </source>
</evidence>
<sequence>MAILNIAEDHIDWHGSFDSYASAKLKLLNHGKRSIVNKSDKELFKRVSGNSVTWFSLDTPLAGELGVVENLLVDRAFSPSSTQAHEIAEIVDVRPTVPHNVLNALAAAAIALSLDIPYSAIKDGLKNFSTDHHRMELVLSKNEITWIDDSKATNPHAAIASLLSYFNVVWIAGGLAKGASMDELVVRAANRIKSVILIGQDRELIAQAFQKHSPNTEIIRVDQKSDGRQLMIDVVKQAQQIAKSGDTVLLAPACASMDQFDSYVDRGQSFSDAVKAMV</sequence>
<feature type="domain" description="Mur ligase C-terminal" evidence="7">
    <location>
        <begin position="133"/>
        <end position="254"/>
    </location>
</feature>
<dbReference type="GO" id="GO:0005737">
    <property type="term" value="C:cytoplasm"/>
    <property type="evidence" value="ECO:0007669"/>
    <property type="project" value="UniProtKB-SubCell"/>
</dbReference>
<reference evidence="9" key="1">
    <citation type="submission" date="2020-05" db="EMBL/GenBank/DDBJ databases">
        <authorList>
            <person name="Chiriac C."/>
            <person name="Salcher M."/>
            <person name="Ghai R."/>
            <person name="Kavagutti S V."/>
        </authorList>
    </citation>
    <scope>NUCLEOTIDE SEQUENCE</scope>
</reference>
<gene>
    <name evidence="9" type="ORF">UFOPK1766_00378</name>
</gene>
<dbReference type="GO" id="GO:0009252">
    <property type="term" value="P:peptidoglycan biosynthetic process"/>
    <property type="evidence" value="ECO:0007669"/>
    <property type="project" value="UniProtKB-UniPathway"/>
</dbReference>
<dbReference type="AlphaFoldDB" id="A0A6J6F4N4"/>
<dbReference type="Pfam" id="PF08245">
    <property type="entry name" value="Mur_ligase_M"/>
    <property type="match status" value="1"/>
</dbReference>
<dbReference type="PANTHER" id="PTHR43692">
    <property type="entry name" value="UDP-N-ACETYLMURAMOYLALANINE--D-GLUTAMATE LIGASE"/>
    <property type="match status" value="1"/>
</dbReference>
<keyword evidence="5" id="KW-0547">Nucleotide-binding</keyword>
<dbReference type="GO" id="GO:0008360">
    <property type="term" value="P:regulation of cell shape"/>
    <property type="evidence" value="ECO:0007669"/>
    <property type="project" value="InterPro"/>
</dbReference>
<organism evidence="9">
    <name type="scientific">freshwater metagenome</name>
    <dbReference type="NCBI Taxonomy" id="449393"/>
    <lineage>
        <taxon>unclassified sequences</taxon>
        <taxon>metagenomes</taxon>
        <taxon>ecological metagenomes</taxon>
    </lineage>
</organism>
<dbReference type="UniPathway" id="UPA00219"/>
<dbReference type="PANTHER" id="PTHR43692:SF1">
    <property type="entry name" value="UDP-N-ACETYLMURAMOYLALANINE--D-GLUTAMATE LIGASE"/>
    <property type="match status" value="1"/>
</dbReference>
<dbReference type="GO" id="GO:0005524">
    <property type="term" value="F:ATP binding"/>
    <property type="evidence" value="ECO:0007669"/>
    <property type="project" value="UniProtKB-KW"/>
</dbReference>
<keyword evidence="4" id="KW-0436">Ligase</keyword>
<comment type="subcellular location">
    <subcellularLocation>
        <location evidence="1">Cytoplasm</location>
    </subcellularLocation>
</comment>
<evidence type="ECO:0000259" key="7">
    <source>
        <dbReference type="Pfam" id="PF02875"/>
    </source>
</evidence>
<dbReference type="InterPro" id="IPR004101">
    <property type="entry name" value="Mur_ligase_C"/>
</dbReference>
<evidence type="ECO:0000256" key="6">
    <source>
        <dbReference type="ARBA" id="ARBA00022840"/>
    </source>
</evidence>
<dbReference type="GO" id="GO:0051301">
    <property type="term" value="P:cell division"/>
    <property type="evidence" value="ECO:0007669"/>
    <property type="project" value="InterPro"/>
</dbReference>
<accession>A0A6J6F4N4</accession>
<keyword evidence="3" id="KW-0963">Cytoplasm</keyword>